<feature type="domain" description="GGDEF" evidence="4">
    <location>
        <begin position="258"/>
        <end position="390"/>
    </location>
</feature>
<dbReference type="Proteomes" id="UP000198894">
    <property type="component" value="Unassembled WGS sequence"/>
</dbReference>
<dbReference type="Pfam" id="PF00990">
    <property type="entry name" value="GGDEF"/>
    <property type="match status" value="1"/>
</dbReference>
<evidence type="ECO:0000256" key="2">
    <source>
        <dbReference type="ARBA" id="ARBA00034247"/>
    </source>
</evidence>
<evidence type="ECO:0000256" key="3">
    <source>
        <dbReference type="SAM" id="Phobius"/>
    </source>
</evidence>
<dbReference type="EC" id="2.7.7.65" evidence="1"/>
<proteinExistence type="predicted"/>
<feature type="transmembrane region" description="Helical" evidence="3">
    <location>
        <begin position="124"/>
        <end position="144"/>
    </location>
</feature>
<comment type="catalytic activity">
    <reaction evidence="2">
        <text>2 GTP = 3',3'-c-di-GMP + 2 diphosphate</text>
        <dbReference type="Rhea" id="RHEA:24898"/>
        <dbReference type="ChEBI" id="CHEBI:33019"/>
        <dbReference type="ChEBI" id="CHEBI:37565"/>
        <dbReference type="ChEBI" id="CHEBI:58805"/>
        <dbReference type="EC" id="2.7.7.65"/>
    </reaction>
</comment>
<reference evidence="6" key="1">
    <citation type="submission" date="2016-10" db="EMBL/GenBank/DDBJ databases">
        <authorList>
            <person name="Varghese N."/>
            <person name="Submissions S."/>
        </authorList>
    </citation>
    <scope>NUCLEOTIDE SEQUENCE [LARGE SCALE GENOMIC DNA]</scope>
    <source>
        <strain evidence="6">CGMCC 1.11022</strain>
    </source>
</reference>
<dbReference type="SMART" id="SM00267">
    <property type="entry name" value="GGDEF"/>
    <property type="match status" value="1"/>
</dbReference>
<dbReference type="CDD" id="cd01949">
    <property type="entry name" value="GGDEF"/>
    <property type="match status" value="1"/>
</dbReference>
<evidence type="ECO:0000256" key="1">
    <source>
        <dbReference type="ARBA" id="ARBA00012528"/>
    </source>
</evidence>
<dbReference type="PANTHER" id="PTHR45138">
    <property type="entry name" value="REGULATORY COMPONENTS OF SENSORY TRANSDUCTION SYSTEM"/>
    <property type="match status" value="1"/>
</dbReference>
<protein>
    <recommendedName>
        <fullName evidence="1">diguanylate cyclase</fullName>
        <ecNumber evidence="1">2.7.7.65</ecNumber>
    </recommendedName>
</protein>
<sequence>MGVHGPLDNGLLTGLLNPTIALALGAVFLVLWFYQRHCPYLAVLAASYWLSAAGFLLQYFTLPIGMAPTKLLSVTCFTIAASGLAGAIVTRYGRRVPFVAIGFLASSGLAAFCWFMFIQPDLTWRILAMNFAFGGLSLVVAAELRVVRDRGPTEMMLFVLSLLSGLNFVARTLVIVIAHGPYQSYDGFYASSYWTTALLSHALLSLLIALSLFCAAALDVMKTLKAEAYTDPLSGLLNRRGFEERATHLLRHCATAKLPVALVLADLDHFKAVNDLHGHAAGDRVIADFAAKLRSAAGTSCVAGRIGGEEFAVLLPLSDLGAARLFAEAIRTVYSAGSVDGLLPGTRVTASFGVAARTGEEGLEPLMRRADEALYKAKRNGRDSVRLSYERSPHGRSETALVVEPLKAG</sequence>
<feature type="transmembrane region" description="Helical" evidence="3">
    <location>
        <begin position="96"/>
        <end position="118"/>
    </location>
</feature>
<keyword evidence="3" id="KW-0812">Transmembrane</keyword>
<dbReference type="InterPro" id="IPR000160">
    <property type="entry name" value="GGDEF_dom"/>
</dbReference>
<dbReference type="FunFam" id="3.30.70.270:FF:000001">
    <property type="entry name" value="Diguanylate cyclase domain protein"/>
    <property type="match status" value="1"/>
</dbReference>
<dbReference type="GO" id="GO:0043709">
    <property type="term" value="P:cell adhesion involved in single-species biofilm formation"/>
    <property type="evidence" value="ECO:0007669"/>
    <property type="project" value="TreeGrafter"/>
</dbReference>
<dbReference type="InterPro" id="IPR043128">
    <property type="entry name" value="Rev_trsase/Diguanyl_cyclase"/>
</dbReference>
<dbReference type="GO" id="GO:0005886">
    <property type="term" value="C:plasma membrane"/>
    <property type="evidence" value="ECO:0007669"/>
    <property type="project" value="TreeGrafter"/>
</dbReference>
<dbReference type="Gene3D" id="3.30.70.270">
    <property type="match status" value="1"/>
</dbReference>
<dbReference type="InterPro" id="IPR050469">
    <property type="entry name" value="Diguanylate_Cyclase"/>
</dbReference>
<feature type="transmembrane region" description="Helical" evidence="3">
    <location>
        <begin position="198"/>
        <end position="218"/>
    </location>
</feature>
<dbReference type="PROSITE" id="PS50887">
    <property type="entry name" value="GGDEF"/>
    <property type="match status" value="1"/>
</dbReference>
<accession>A0A1G8PGC6</accession>
<keyword evidence="6" id="KW-1185">Reference proteome</keyword>
<dbReference type="InterPro" id="IPR036259">
    <property type="entry name" value="MFS_trans_sf"/>
</dbReference>
<organism evidence="5 6">
    <name type="scientific">Mesorhizobium muleiense</name>
    <dbReference type="NCBI Taxonomy" id="1004279"/>
    <lineage>
        <taxon>Bacteria</taxon>
        <taxon>Pseudomonadati</taxon>
        <taxon>Pseudomonadota</taxon>
        <taxon>Alphaproteobacteria</taxon>
        <taxon>Hyphomicrobiales</taxon>
        <taxon>Phyllobacteriaceae</taxon>
        <taxon>Mesorhizobium</taxon>
    </lineage>
</organism>
<feature type="transmembrane region" description="Helical" evidence="3">
    <location>
        <begin position="41"/>
        <end position="59"/>
    </location>
</feature>
<keyword evidence="3" id="KW-1133">Transmembrane helix</keyword>
<feature type="transmembrane region" description="Helical" evidence="3">
    <location>
        <begin position="71"/>
        <end position="89"/>
    </location>
</feature>
<dbReference type="InterPro" id="IPR029787">
    <property type="entry name" value="Nucleotide_cyclase"/>
</dbReference>
<evidence type="ECO:0000313" key="6">
    <source>
        <dbReference type="Proteomes" id="UP000198894"/>
    </source>
</evidence>
<keyword evidence="3" id="KW-0472">Membrane</keyword>
<feature type="transmembrane region" description="Helical" evidence="3">
    <location>
        <begin position="156"/>
        <end position="178"/>
    </location>
</feature>
<dbReference type="SUPFAM" id="SSF55073">
    <property type="entry name" value="Nucleotide cyclase"/>
    <property type="match status" value="1"/>
</dbReference>
<evidence type="ECO:0000313" key="5">
    <source>
        <dbReference type="EMBL" id="SDI91472.1"/>
    </source>
</evidence>
<name>A0A1G8PGC6_9HYPH</name>
<dbReference type="GO" id="GO:1902201">
    <property type="term" value="P:negative regulation of bacterial-type flagellum-dependent cell motility"/>
    <property type="evidence" value="ECO:0007669"/>
    <property type="project" value="TreeGrafter"/>
</dbReference>
<dbReference type="EMBL" id="FNEE01000003">
    <property type="protein sequence ID" value="SDI91472.1"/>
    <property type="molecule type" value="Genomic_DNA"/>
</dbReference>
<dbReference type="NCBIfam" id="TIGR00254">
    <property type="entry name" value="GGDEF"/>
    <property type="match status" value="1"/>
</dbReference>
<evidence type="ECO:0000259" key="4">
    <source>
        <dbReference type="PROSITE" id="PS50887"/>
    </source>
</evidence>
<dbReference type="PANTHER" id="PTHR45138:SF9">
    <property type="entry name" value="DIGUANYLATE CYCLASE DGCM-RELATED"/>
    <property type="match status" value="1"/>
</dbReference>
<gene>
    <name evidence="5" type="ORF">SAMN05428953_103273</name>
</gene>
<dbReference type="AlphaFoldDB" id="A0A1G8PGC6"/>
<feature type="transmembrane region" description="Helical" evidence="3">
    <location>
        <begin position="15"/>
        <end position="34"/>
    </location>
</feature>
<dbReference type="GO" id="GO:0052621">
    <property type="term" value="F:diguanylate cyclase activity"/>
    <property type="evidence" value="ECO:0007669"/>
    <property type="project" value="UniProtKB-EC"/>
</dbReference>
<dbReference type="SUPFAM" id="SSF103473">
    <property type="entry name" value="MFS general substrate transporter"/>
    <property type="match status" value="1"/>
</dbReference>